<evidence type="ECO:0000256" key="6">
    <source>
        <dbReference type="PIRSR" id="PIRSR602129-50"/>
    </source>
</evidence>
<dbReference type="EMBL" id="SGIU01000001">
    <property type="protein sequence ID" value="TAI49573.1"/>
    <property type="molecule type" value="Genomic_DNA"/>
</dbReference>
<evidence type="ECO:0000256" key="7">
    <source>
        <dbReference type="RuleBase" id="RU000382"/>
    </source>
</evidence>
<keyword evidence="9" id="KW-1185">Reference proteome</keyword>
<dbReference type="GO" id="GO:0030170">
    <property type="term" value="F:pyridoxal phosphate binding"/>
    <property type="evidence" value="ECO:0007669"/>
    <property type="project" value="InterPro"/>
</dbReference>
<evidence type="ECO:0000313" key="9">
    <source>
        <dbReference type="Proteomes" id="UP000291981"/>
    </source>
</evidence>
<comment type="caution">
    <text evidence="8">The sequence shown here is derived from an EMBL/GenBank/DDBJ whole genome shotgun (WGS) entry which is preliminary data.</text>
</comment>
<name>A0A4Q8QL67_9FLAO</name>
<organism evidence="8 9">
    <name type="scientific">Flagellimonas allohymeniacidonis</name>
    <dbReference type="NCBI Taxonomy" id="2517819"/>
    <lineage>
        <taxon>Bacteria</taxon>
        <taxon>Pseudomonadati</taxon>
        <taxon>Bacteroidota</taxon>
        <taxon>Flavobacteriia</taxon>
        <taxon>Flavobacteriales</taxon>
        <taxon>Flavobacteriaceae</taxon>
        <taxon>Flagellimonas</taxon>
    </lineage>
</organism>
<dbReference type="InterPro" id="IPR015421">
    <property type="entry name" value="PyrdxlP-dep_Trfase_major"/>
</dbReference>
<dbReference type="GO" id="GO:0005737">
    <property type="term" value="C:cytoplasm"/>
    <property type="evidence" value="ECO:0007669"/>
    <property type="project" value="TreeGrafter"/>
</dbReference>
<dbReference type="Gene3D" id="3.40.640.10">
    <property type="entry name" value="Type I PLP-dependent aspartate aminotransferase-like (Major domain)"/>
    <property type="match status" value="1"/>
</dbReference>
<dbReference type="OrthoDB" id="9803665at2"/>
<dbReference type="InterPro" id="IPR015422">
    <property type="entry name" value="PyrdxlP-dep_Trfase_small"/>
</dbReference>
<reference evidence="8 9" key="1">
    <citation type="submission" date="2019-02" db="EMBL/GenBank/DDBJ databases">
        <title>Draft genome sequence of Muricauda sp. 176CP4-71.</title>
        <authorList>
            <person name="Park J.-S."/>
        </authorList>
    </citation>
    <scope>NUCLEOTIDE SEQUENCE [LARGE SCALE GENOMIC DNA]</scope>
    <source>
        <strain evidence="8 9">176CP4-71</strain>
    </source>
</reference>
<dbReference type="GO" id="GO:0019752">
    <property type="term" value="P:carboxylic acid metabolic process"/>
    <property type="evidence" value="ECO:0007669"/>
    <property type="project" value="InterPro"/>
</dbReference>
<gene>
    <name evidence="8" type="ORF">EW142_07175</name>
</gene>
<feature type="modified residue" description="N6-(pyridoxal phosphate)lysine" evidence="6">
    <location>
        <position position="301"/>
    </location>
</feature>
<dbReference type="GO" id="GO:0016831">
    <property type="term" value="F:carboxy-lyase activity"/>
    <property type="evidence" value="ECO:0007669"/>
    <property type="project" value="UniProtKB-KW"/>
</dbReference>
<dbReference type="AlphaFoldDB" id="A0A4Q8QL67"/>
<comment type="cofactor">
    <cofactor evidence="1 6 7">
        <name>pyridoxal 5'-phosphate</name>
        <dbReference type="ChEBI" id="CHEBI:597326"/>
    </cofactor>
</comment>
<keyword evidence="4 6" id="KW-0663">Pyridoxal phosphate</keyword>
<protein>
    <submittedName>
        <fullName evidence="8">Pyridoxal-dependent decarboxylase</fullName>
    </submittedName>
</protein>
<dbReference type="Proteomes" id="UP000291981">
    <property type="component" value="Unassembled WGS sequence"/>
</dbReference>
<dbReference type="InterPro" id="IPR015424">
    <property type="entry name" value="PyrdxlP-dep_Trfase"/>
</dbReference>
<evidence type="ECO:0000313" key="8">
    <source>
        <dbReference type="EMBL" id="TAI49573.1"/>
    </source>
</evidence>
<dbReference type="RefSeq" id="WP_130611720.1">
    <property type="nucleotide sequence ID" value="NZ_SGIU01000001.1"/>
</dbReference>
<dbReference type="SUPFAM" id="SSF53383">
    <property type="entry name" value="PLP-dependent transferases"/>
    <property type="match status" value="1"/>
</dbReference>
<comment type="similarity">
    <text evidence="2 7">Belongs to the group II decarboxylase family.</text>
</comment>
<accession>A0A4Q8QL67</accession>
<dbReference type="PANTHER" id="PTHR45677">
    <property type="entry name" value="GLUTAMATE DECARBOXYLASE-RELATED"/>
    <property type="match status" value="1"/>
</dbReference>
<keyword evidence="5 7" id="KW-0456">Lyase</keyword>
<sequence length="491" mass="54854">MDRPNFDLSEKERMGLIRLLLANLGQYYNGTDKLKVSRQANREEVRSLVLSNDFENPLDFKHSLSNVLKGLTEYGLHTPHPRYFGLFNPRTSFASILADVVTAVFNPQLAMWSHAPYAVELEYQLVQQFGRKFGYSQDVGGTFCTGGAEANLTAMVMALNHAFPDYGKSGIQGIKQPPLLYCSRETHHSILKAARVCGLGSNAIVPIDTDDRYRIDLELLKSRLESDIASGMAPFMIIGTAGTTGYGAIDDLEGLSAIAGKFGIWFHVDAAFGGALKFSAKQEKYLRGMNNGDSITFDLHKWLSVPMGASLFLTSRPELQGRTFSARTEYMPKDSKIAHGSFPDPYVNSIQWSRRFIGLKIYMALSFHGWKALEEQVDHHLELAEHLRERLLATGWIIKNHTVLPIVLFSHSYFDEDGAFARQLCDEIVHSGTFWISVYPVQGVNALRACITNYASSKEDVEALVKLMNIYVEKYMGNRPAKKSVGQQGSI</sequence>
<dbReference type="Gene3D" id="3.90.1150.170">
    <property type="match status" value="1"/>
</dbReference>
<proteinExistence type="inferred from homology"/>
<evidence type="ECO:0000256" key="2">
    <source>
        <dbReference type="ARBA" id="ARBA00009533"/>
    </source>
</evidence>
<evidence type="ECO:0000256" key="3">
    <source>
        <dbReference type="ARBA" id="ARBA00022793"/>
    </source>
</evidence>
<dbReference type="PANTHER" id="PTHR45677:SF8">
    <property type="entry name" value="CYSTEINE SULFINIC ACID DECARBOXYLASE"/>
    <property type="match status" value="1"/>
</dbReference>
<evidence type="ECO:0000256" key="5">
    <source>
        <dbReference type="ARBA" id="ARBA00023239"/>
    </source>
</evidence>
<dbReference type="Pfam" id="PF00282">
    <property type="entry name" value="Pyridoxal_deC"/>
    <property type="match status" value="1"/>
</dbReference>
<evidence type="ECO:0000256" key="4">
    <source>
        <dbReference type="ARBA" id="ARBA00022898"/>
    </source>
</evidence>
<dbReference type="InterPro" id="IPR002129">
    <property type="entry name" value="PyrdxlP-dep_de-COase"/>
</dbReference>
<keyword evidence="3" id="KW-0210">Decarboxylase</keyword>
<dbReference type="Gene3D" id="3.90.1150.10">
    <property type="entry name" value="Aspartate Aminotransferase, domain 1"/>
    <property type="match status" value="1"/>
</dbReference>
<evidence type="ECO:0000256" key="1">
    <source>
        <dbReference type="ARBA" id="ARBA00001933"/>
    </source>
</evidence>